<dbReference type="AlphaFoldDB" id="A0A7V4G9B4"/>
<name>A0A7V4G9B4_9BACT</name>
<gene>
    <name evidence="2" type="ORF">ENT08_08465</name>
</gene>
<evidence type="ECO:0000256" key="1">
    <source>
        <dbReference type="SAM" id="SignalP"/>
    </source>
</evidence>
<accession>A0A7V4G9B4</accession>
<proteinExistence type="predicted"/>
<reference evidence="2" key="1">
    <citation type="journal article" date="2020" name="mSystems">
        <title>Genome- and Community-Level Interaction Insights into Carbon Utilization and Element Cycling Functions of Hydrothermarchaeota in Hydrothermal Sediment.</title>
        <authorList>
            <person name="Zhou Z."/>
            <person name="Liu Y."/>
            <person name="Xu W."/>
            <person name="Pan J."/>
            <person name="Luo Z.H."/>
            <person name="Li M."/>
        </authorList>
    </citation>
    <scope>NUCLEOTIDE SEQUENCE [LARGE SCALE GENOMIC DNA]</scope>
    <source>
        <strain evidence="2">SpSt-548</strain>
    </source>
</reference>
<protein>
    <submittedName>
        <fullName evidence="2">Uncharacterized protein</fullName>
    </submittedName>
</protein>
<feature type="chain" id="PRO_5030909445" evidence="1">
    <location>
        <begin position="23"/>
        <end position="231"/>
    </location>
</feature>
<comment type="caution">
    <text evidence="2">The sequence shown here is derived from an EMBL/GenBank/DDBJ whole genome shotgun (WGS) entry which is preliminary data.</text>
</comment>
<organism evidence="2">
    <name type="scientific">Desulfobacca acetoxidans</name>
    <dbReference type="NCBI Taxonomy" id="60893"/>
    <lineage>
        <taxon>Bacteria</taxon>
        <taxon>Pseudomonadati</taxon>
        <taxon>Thermodesulfobacteriota</taxon>
        <taxon>Desulfobaccia</taxon>
        <taxon>Desulfobaccales</taxon>
        <taxon>Desulfobaccaceae</taxon>
        <taxon>Desulfobacca</taxon>
    </lineage>
</organism>
<feature type="signal peptide" evidence="1">
    <location>
        <begin position="1"/>
        <end position="22"/>
    </location>
</feature>
<dbReference type="EMBL" id="DSXI01000499">
    <property type="protein sequence ID" value="HGS05749.1"/>
    <property type="molecule type" value="Genomic_DNA"/>
</dbReference>
<sequence length="231" mass="24814">MKKLLVLLMALAVLAFALPAFANDDNDIYKNDQALGNSVGDNNTNNQYQNANFGDRDAGLINKSRITYQNNDAGNVDDSDYSSARFMNKSRLTISGVGNNNSIGNRTLYLGVDLTATNSLNNNTVYGGDMEFAFQYQYQYAHQYDHQMAFGSAFQDTENCNFYIPIQPVHLSQSNTGITGGDYAGAVVGPSSNAFNSTGSSFQGMVGVSLNTGGVAQNQAAANVVTAFRAQ</sequence>
<keyword evidence="1" id="KW-0732">Signal</keyword>
<evidence type="ECO:0000313" key="2">
    <source>
        <dbReference type="EMBL" id="HGS05749.1"/>
    </source>
</evidence>